<dbReference type="Proteomes" id="UP000039865">
    <property type="component" value="Unassembled WGS sequence"/>
</dbReference>
<name>A0A078AMK5_STYLE</name>
<dbReference type="InParanoid" id="A0A078AMK5"/>
<sequence>MVLARAFMMLGNGISFALCTQEDYLMKIKKRYQRLLKFLKKNCLIRKSMLCLVKCHQISILDLTMVRIQRNSELFPIIGADGGAKIRVEEDWVYFQKCLGKKKIPNFHLARKFLKQLKNLPPNEGWWVQKNQSSQFCDENLKETPQCKQEL</sequence>
<dbReference type="EMBL" id="CCKQ01010570">
    <property type="protein sequence ID" value="CDW82098.1"/>
    <property type="molecule type" value="Genomic_DNA"/>
</dbReference>
<dbReference type="AlphaFoldDB" id="A0A078AMK5"/>
<gene>
    <name evidence="2" type="primary">Contig5507.g5895</name>
    <name evidence="2" type="ORF">STYLEM_11125</name>
</gene>
<organism evidence="2 3">
    <name type="scientific">Stylonychia lemnae</name>
    <name type="common">Ciliate</name>
    <dbReference type="NCBI Taxonomy" id="5949"/>
    <lineage>
        <taxon>Eukaryota</taxon>
        <taxon>Sar</taxon>
        <taxon>Alveolata</taxon>
        <taxon>Ciliophora</taxon>
        <taxon>Intramacronucleata</taxon>
        <taxon>Spirotrichea</taxon>
        <taxon>Stichotrichia</taxon>
        <taxon>Sporadotrichida</taxon>
        <taxon>Oxytrichidae</taxon>
        <taxon>Stylonychinae</taxon>
        <taxon>Stylonychia</taxon>
    </lineage>
</organism>
<evidence type="ECO:0000313" key="2">
    <source>
        <dbReference type="EMBL" id="CDW82098.1"/>
    </source>
</evidence>
<reference evidence="2 3" key="1">
    <citation type="submission" date="2014-06" db="EMBL/GenBank/DDBJ databases">
        <authorList>
            <person name="Swart Estienne"/>
        </authorList>
    </citation>
    <scope>NUCLEOTIDE SEQUENCE [LARGE SCALE GENOMIC DNA]</scope>
    <source>
        <strain evidence="2 3">130c</strain>
    </source>
</reference>
<keyword evidence="3" id="KW-1185">Reference proteome</keyword>
<proteinExistence type="predicted"/>
<evidence type="ECO:0000256" key="1">
    <source>
        <dbReference type="SAM" id="SignalP"/>
    </source>
</evidence>
<feature type="chain" id="PRO_5001729507" evidence="1">
    <location>
        <begin position="20"/>
        <end position="151"/>
    </location>
</feature>
<protein>
    <submittedName>
        <fullName evidence="2">Uncharacterized protein</fullName>
    </submittedName>
</protein>
<evidence type="ECO:0000313" key="3">
    <source>
        <dbReference type="Proteomes" id="UP000039865"/>
    </source>
</evidence>
<accession>A0A078AMK5</accession>
<feature type="signal peptide" evidence="1">
    <location>
        <begin position="1"/>
        <end position="19"/>
    </location>
</feature>
<keyword evidence="1" id="KW-0732">Signal</keyword>